<evidence type="ECO:0000313" key="3">
    <source>
        <dbReference type="Proteomes" id="UP000741863"/>
    </source>
</evidence>
<dbReference type="InterPro" id="IPR010897">
    <property type="entry name" value="Spore_II_P"/>
</dbReference>
<proteinExistence type="predicted"/>
<dbReference type="RefSeq" id="WP_204699078.1">
    <property type="nucleotide sequence ID" value="NZ_JAFBEC010000011.1"/>
</dbReference>
<protein>
    <submittedName>
        <fullName evidence="2">Stage II sporulation protein P</fullName>
    </submittedName>
</protein>
<name>A0ABS2PFW3_9BACL</name>
<dbReference type="SUPFAM" id="SSF53187">
    <property type="entry name" value="Zn-dependent exopeptidases"/>
    <property type="match status" value="1"/>
</dbReference>
<evidence type="ECO:0000313" key="2">
    <source>
        <dbReference type="EMBL" id="MBM7634325.1"/>
    </source>
</evidence>
<keyword evidence="1" id="KW-0812">Transmembrane</keyword>
<gene>
    <name evidence="2" type="ORF">JOD17_003427</name>
</gene>
<reference evidence="2 3" key="1">
    <citation type="submission" date="2021-01" db="EMBL/GenBank/DDBJ databases">
        <title>Genomic Encyclopedia of Type Strains, Phase IV (KMG-IV): sequencing the most valuable type-strain genomes for metagenomic binning, comparative biology and taxonomic classification.</title>
        <authorList>
            <person name="Goeker M."/>
        </authorList>
    </citation>
    <scope>NUCLEOTIDE SEQUENCE [LARGE SCALE GENOMIC DNA]</scope>
    <source>
        <strain evidence="2 3">DSM 25540</strain>
    </source>
</reference>
<keyword evidence="1" id="KW-0472">Membrane</keyword>
<accession>A0ABS2PFW3</accession>
<keyword evidence="3" id="KW-1185">Reference proteome</keyword>
<comment type="caution">
    <text evidence="2">The sequence shown here is derived from an EMBL/GenBank/DDBJ whole genome shotgun (WGS) entry which is preliminary data.</text>
</comment>
<keyword evidence="1" id="KW-1133">Transmembrane helix</keyword>
<dbReference type="Pfam" id="PF07454">
    <property type="entry name" value="SpoIIP"/>
    <property type="match status" value="1"/>
</dbReference>
<organism evidence="2 3">
    <name type="scientific">Geomicrobium sediminis</name>
    <dbReference type="NCBI Taxonomy" id="1347788"/>
    <lineage>
        <taxon>Bacteria</taxon>
        <taxon>Bacillati</taxon>
        <taxon>Bacillota</taxon>
        <taxon>Bacilli</taxon>
        <taxon>Bacillales</taxon>
        <taxon>Geomicrobium</taxon>
    </lineage>
</organism>
<dbReference type="EMBL" id="JAFBEC010000011">
    <property type="protein sequence ID" value="MBM7634325.1"/>
    <property type="molecule type" value="Genomic_DNA"/>
</dbReference>
<dbReference type="NCBIfam" id="TIGR02867">
    <property type="entry name" value="spore_II_P"/>
    <property type="match status" value="1"/>
</dbReference>
<evidence type="ECO:0000256" key="1">
    <source>
        <dbReference type="SAM" id="Phobius"/>
    </source>
</evidence>
<dbReference type="Proteomes" id="UP000741863">
    <property type="component" value="Unassembled WGS sequence"/>
</dbReference>
<sequence length="379" mass="42662">MIGSTTMTKVIARMLKQLQLVMLAIIAVIVITFVMIFVMTTTEVEKHFSSSTIHSWVSDVQADWFVHVIGTENRYFQMGETHTELPSATQLAFELTTSINLQEPRTLLGREVPGFSAFDAEIIVAGEGTDYTTMPMESAPPPGWYDETYPATPQDEEEEGPNVDIDADDDPIIHIVHTHDTESFLPEIEGDVANHSEINIVQLGKYLGEQFRSYDLPVEVSEHSIESRLHERGLSYSQSYDVSREIVTEAIDTNESLEFFFDIHRDSQPKDITTATINGESYARTMFVIGQDHPNYERNLAMATELHHRLEDRYPGLSRGVIASGGAGVNGIYNQDLSPNSTLIEFGGVDNNFEELHRSADVMADVIQEYIYEQLEEEE</sequence>
<feature type="transmembrane region" description="Helical" evidence="1">
    <location>
        <begin position="20"/>
        <end position="39"/>
    </location>
</feature>